<feature type="transmembrane region" description="Helical" evidence="1">
    <location>
        <begin position="56"/>
        <end position="82"/>
    </location>
</feature>
<protein>
    <submittedName>
        <fullName evidence="2">Uncharacterized protein</fullName>
    </submittedName>
</protein>
<keyword evidence="1" id="KW-1133">Transmembrane helix</keyword>
<feature type="transmembrane region" description="Helical" evidence="1">
    <location>
        <begin position="14"/>
        <end position="36"/>
    </location>
</feature>
<feature type="transmembrane region" description="Helical" evidence="1">
    <location>
        <begin position="148"/>
        <end position="171"/>
    </location>
</feature>
<gene>
    <name evidence="2" type="ORF">MCHLO_09147</name>
</gene>
<evidence type="ECO:0000313" key="2">
    <source>
        <dbReference type="EMBL" id="GAT52059.1"/>
    </source>
</evidence>
<keyword evidence="3" id="KW-1185">Reference proteome</keyword>
<keyword evidence="1" id="KW-0812">Transmembrane</keyword>
<name>A0ABQ0LN79_MYCCL</name>
<proteinExistence type="predicted"/>
<reference evidence="2" key="1">
    <citation type="submission" date="2014-09" db="EMBL/GenBank/DDBJ databases">
        <title>Genome sequence of the luminous mushroom Mycena chlorophos for searching fungal bioluminescence genes.</title>
        <authorList>
            <person name="Tanaka Y."/>
            <person name="Kasuga D."/>
            <person name="Oba Y."/>
            <person name="Hase S."/>
            <person name="Sato K."/>
            <person name="Oba Y."/>
            <person name="Sakakibara Y."/>
        </authorList>
    </citation>
    <scope>NUCLEOTIDE SEQUENCE</scope>
</reference>
<sequence>MSSPASPPSRLQTIAAFAGLAFGLTFGPGLLLLYVFGPGDDTIAIRIRRLAEQWTVGLAAVLVYLQFLRGLGALVRGIVAYYRPPAPTADSEVLPTAEPKPIVESEKVDPQFEAPTSASEAEVPTTTPVQPFVYEGHAVPGDLLITGYHIYLTRPLLVTFVSALVITWALLRGTPSSMTTPKAFNFILGGLGCDGGATAAAAMGMLLAFEDTAKKHESIPSIAPRCCAHCSEHTIHCLVCNIALSVAL</sequence>
<keyword evidence="1" id="KW-0472">Membrane</keyword>
<accession>A0ABQ0LN79</accession>
<evidence type="ECO:0000313" key="3">
    <source>
        <dbReference type="Proteomes" id="UP000815677"/>
    </source>
</evidence>
<feature type="transmembrane region" description="Helical" evidence="1">
    <location>
        <begin position="183"/>
        <end position="209"/>
    </location>
</feature>
<dbReference type="Proteomes" id="UP000815677">
    <property type="component" value="Unassembled WGS sequence"/>
</dbReference>
<organism evidence="2 3">
    <name type="scientific">Mycena chlorophos</name>
    <name type="common">Agaric fungus</name>
    <name type="synonym">Agaricus chlorophos</name>
    <dbReference type="NCBI Taxonomy" id="658473"/>
    <lineage>
        <taxon>Eukaryota</taxon>
        <taxon>Fungi</taxon>
        <taxon>Dikarya</taxon>
        <taxon>Basidiomycota</taxon>
        <taxon>Agaricomycotina</taxon>
        <taxon>Agaricomycetes</taxon>
        <taxon>Agaricomycetidae</taxon>
        <taxon>Agaricales</taxon>
        <taxon>Marasmiineae</taxon>
        <taxon>Mycenaceae</taxon>
        <taxon>Mycena</taxon>
    </lineage>
</organism>
<evidence type="ECO:0000256" key="1">
    <source>
        <dbReference type="SAM" id="Phobius"/>
    </source>
</evidence>
<dbReference type="EMBL" id="DF847554">
    <property type="protein sequence ID" value="GAT52059.1"/>
    <property type="molecule type" value="Genomic_DNA"/>
</dbReference>